<protein>
    <submittedName>
        <fullName evidence="3">Uncharacterized protein</fullName>
    </submittedName>
</protein>
<dbReference type="EMBL" id="JBHLVZ010000008">
    <property type="protein sequence ID" value="MFC0385546.1"/>
    <property type="molecule type" value="Genomic_DNA"/>
</dbReference>
<evidence type="ECO:0000313" key="3">
    <source>
        <dbReference type="EMBL" id="MFC0385546.1"/>
    </source>
</evidence>
<feature type="chain" id="PRO_5047105838" evidence="2">
    <location>
        <begin position="40"/>
        <end position="76"/>
    </location>
</feature>
<evidence type="ECO:0000256" key="1">
    <source>
        <dbReference type="SAM" id="MobiDB-lite"/>
    </source>
</evidence>
<keyword evidence="2" id="KW-0732">Signal</keyword>
<keyword evidence="4" id="KW-1185">Reference proteome</keyword>
<proteinExistence type="predicted"/>
<reference evidence="3 4" key="1">
    <citation type="submission" date="2024-09" db="EMBL/GenBank/DDBJ databases">
        <authorList>
            <person name="Sun Q."/>
            <person name="Mori K."/>
        </authorList>
    </citation>
    <scope>NUCLEOTIDE SEQUENCE [LARGE SCALE GENOMIC DNA]</scope>
    <source>
        <strain evidence="3 4">CCM 7468</strain>
    </source>
</reference>
<feature type="signal peptide" evidence="2">
    <location>
        <begin position="1"/>
        <end position="39"/>
    </location>
</feature>
<comment type="caution">
    <text evidence="3">The sequence shown here is derived from an EMBL/GenBank/DDBJ whole genome shotgun (WGS) entry which is preliminary data.</text>
</comment>
<dbReference type="RefSeq" id="WP_377049697.1">
    <property type="nucleotide sequence ID" value="NZ_JBHLVZ010000008.1"/>
</dbReference>
<gene>
    <name evidence="3" type="ORF">ACFFIC_08245</name>
</gene>
<sequence length="76" mass="7966">MMKTPFSIDLLSAGKGRLAAMGKLALVALPLLMSAGATPQPSAAEAMAPVAPQGHDATTASMDPPWTWAERYYFTS</sequence>
<evidence type="ECO:0000256" key="2">
    <source>
        <dbReference type="SAM" id="SignalP"/>
    </source>
</evidence>
<accession>A0ABV6IPM4</accession>
<evidence type="ECO:0000313" key="4">
    <source>
        <dbReference type="Proteomes" id="UP001589789"/>
    </source>
</evidence>
<dbReference type="Proteomes" id="UP001589789">
    <property type="component" value="Unassembled WGS sequence"/>
</dbReference>
<feature type="region of interest" description="Disordered" evidence="1">
    <location>
        <begin position="44"/>
        <end position="63"/>
    </location>
</feature>
<organism evidence="3 4">
    <name type="scientific">Muricoccus vinaceus</name>
    <dbReference type="NCBI Taxonomy" id="424704"/>
    <lineage>
        <taxon>Bacteria</taxon>
        <taxon>Pseudomonadati</taxon>
        <taxon>Pseudomonadota</taxon>
        <taxon>Alphaproteobacteria</taxon>
        <taxon>Acetobacterales</taxon>
        <taxon>Roseomonadaceae</taxon>
        <taxon>Muricoccus</taxon>
    </lineage>
</organism>
<name>A0ABV6IPM4_9PROT</name>